<keyword evidence="2" id="KW-1185">Reference proteome</keyword>
<evidence type="ECO:0000313" key="1">
    <source>
        <dbReference type="EMBL" id="TRY90158.1"/>
    </source>
</evidence>
<gene>
    <name evidence="1" type="ORF">DNTS_033345</name>
</gene>
<evidence type="ECO:0000313" key="2">
    <source>
        <dbReference type="Proteomes" id="UP000316079"/>
    </source>
</evidence>
<dbReference type="Proteomes" id="UP000316079">
    <property type="component" value="Unassembled WGS sequence"/>
</dbReference>
<protein>
    <submittedName>
        <fullName evidence="1">Uncharacterized protein</fullName>
    </submittedName>
</protein>
<organism evidence="1 2">
    <name type="scientific">Danionella cerebrum</name>
    <dbReference type="NCBI Taxonomy" id="2873325"/>
    <lineage>
        <taxon>Eukaryota</taxon>
        <taxon>Metazoa</taxon>
        <taxon>Chordata</taxon>
        <taxon>Craniata</taxon>
        <taxon>Vertebrata</taxon>
        <taxon>Euteleostomi</taxon>
        <taxon>Actinopterygii</taxon>
        <taxon>Neopterygii</taxon>
        <taxon>Teleostei</taxon>
        <taxon>Ostariophysi</taxon>
        <taxon>Cypriniformes</taxon>
        <taxon>Danionidae</taxon>
        <taxon>Danioninae</taxon>
        <taxon>Danionella</taxon>
    </lineage>
</organism>
<dbReference type="EMBL" id="SRMA01025875">
    <property type="protein sequence ID" value="TRY90158.1"/>
    <property type="molecule type" value="Genomic_DNA"/>
</dbReference>
<comment type="caution">
    <text evidence="1">The sequence shown here is derived from an EMBL/GenBank/DDBJ whole genome shotgun (WGS) entry which is preliminary data.</text>
</comment>
<reference evidence="1 2" key="1">
    <citation type="journal article" date="2019" name="Sci. Data">
        <title>Hybrid genome assembly and annotation of Danionella translucida.</title>
        <authorList>
            <person name="Kadobianskyi M."/>
            <person name="Schulze L."/>
            <person name="Schuelke M."/>
            <person name="Judkewitz B."/>
        </authorList>
    </citation>
    <scope>NUCLEOTIDE SEQUENCE [LARGE SCALE GENOMIC DNA]</scope>
    <source>
        <strain evidence="1 2">Bolton</strain>
    </source>
</reference>
<dbReference type="OrthoDB" id="21060at2759"/>
<accession>A0A553QKB6</accession>
<sequence>MGMELISFYFLLEALSVSKSKENTAPLSYRISRVPLPSLSMFRKKPQHLVYKHLYIVPLQTHV</sequence>
<proteinExistence type="predicted"/>
<dbReference type="AlphaFoldDB" id="A0A553QKB6"/>
<name>A0A553QKB6_9TELE</name>